<gene>
    <name evidence="3" type="ORF">D7S89_12605</name>
</gene>
<feature type="domain" description="Bulb-type lectin" evidence="2">
    <location>
        <begin position="22"/>
        <end position="142"/>
    </location>
</feature>
<sequence length="342" mass="36672">MEQAIMNQPAPLAAHAPQTEKRSVLPMNEALHVGDTLYSKNGLFFAGVQPDGNFCVYRADIDKGGVWLWGSQVLGDGGEFYAILQSDGNFCVYYGAAPVEHPRWLWGTQKLDSGGQFFLVLQDDGNLCIYKGKGLADRGALVWSSGNTDSVKEITEIIGLVYDLDRRQLKTDGKSNLYNETVSNKTPQPQIVTLSGSASATETSAWSDPLGAKIGVSTSFNPGVPYITANGKVVISLDAGNFVWNGSTTVTKTWSFSTPVSVPANSAVSAEVSATRSTLVVPYTQTVAIEYQSGTKVRTRIEGTYKGSQCHDFTVSFTPVSSTGHASTPSTRPLEITAESFA</sequence>
<evidence type="ECO:0000313" key="3">
    <source>
        <dbReference type="EMBL" id="RKP48177.1"/>
    </source>
</evidence>
<dbReference type="InterPro" id="IPR001480">
    <property type="entry name" value="Bulb-type_lectin_dom"/>
</dbReference>
<organism evidence="3 4">
    <name type="scientific">Trinickia fusca</name>
    <dbReference type="NCBI Taxonomy" id="2419777"/>
    <lineage>
        <taxon>Bacteria</taxon>
        <taxon>Pseudomonadati</taxon>
        <taxon>Pseudomonadota</taxon>
        <taxon>Betaproteobacteria</taxon>
        <taxon>Burkholderiales</taxon>
        <taxon>Burkholderiaceae</taxon>
        <taxon>Trinickia</taxon>
    </lineage>
</organism>
<reference evidence="3 4" key="1">
    <citation type="submission" date="2018-10" db="EMBL/GenBank/DDBJ databases">
        <title>Paraburkholderia sp. 7MK8-2, isolated from soil.</title>
        <authorList>
            <person name="Gao Z.-H."/>
            <person name="Qiu L.-H."/>
        </authorList>
    </citation>
    <scope>NUCLEOTIDE SEQUENCE [LARGE SCALE GENOMIC DNA]</scope>
    <source>
        <strain evidence="3 4">7MK8-2</strain>
    </source>
</reference>
<dbReference type="Proteomes" id="UP000280434">
    <property type="component" value="Unassembled WGS sequence"/>
</dbReference>
<dbReference type="SMART" id="SM00108">
    <property type="entry name" value="B_lectin"/>
    <property type="match status" value="1"/>
</dbReference>
<evidence type="ECO:0000256" key="1">
    <source>
        <dbReference type="SAM" id="MobiDB-lite"/>
    </source>
</evidence>
<evidence type="ECO:0000259" key="2">
    <source>
        <dbReference type="PROSITE" id="PS50927"/>
    </source>
</evidence>
<dbReference type="InterPro" id="IPR036426">
    <property type="entry name" value="Bulb-type_lectin_dom_sf"/>
</dbReference>
<dbReference type="AlphaFoldDB" id="A0A494XBH0"/>
<dbReference type="SUPFAM" id="SSF56973">
    <property type="entry name" value="Aerolisin/ETX pore-forming domain"/>
    <property type="match status" value="1"/>
</dbReference>
<proteinExistence type="predicted"/>
<protein>
    <recommendedName>
        <fullName evidence="2">Bulb-type lectin domain-containing protein</fullName>
    </recommendedName>
</protein>
<dbReference type="SUPFAM" id="SSF51110">
    <property type="entry name" value="alpha-D-mannose-specific plant lectins"/>
    <property type="match status" value="1"/>
</dbReference>
<feature type="compositionally biased region" description="Polar residues" evidence="1">
    <location>
        <begin position="321"/>
        <end position="331"/>
    </location>
</feature>
<dbReference type="CDD" id="cd20242">
    <property type="entry name" value="PFM_aerolysin-like"/>
    <property type="match status" value="1"/>
</dbReference>
<evidence type="ECO:0000313" key="4">
    <source>
        <dbReference type="Proteomes" id="UP000280434"/>
    </source>
</evidence>
<dbReference type="InterPro" id="IPR053237">
    <property type="entry name" value="Natterin_C"/>
</dbReference>
<dbReference type="Gene3D" id="2.170.15.10">
    <property type="entry name" value="Proaerolysin, chain A, domain 3"/>
    <property type="match status" value="1"/>
</dbReference>
<keyword evidence="4" id="KW-1185">Reference proteome</keyword>
<accession>A0A494XBH0</accession>
<dbReference type="Gene3D" id="2.90.10.10">
    <property type="entry name" value="Bulb-type lectin domain"/>
    <property type="match status" value="1"/>
</dbReference>
<dbReference type="PANTHER" id="PTHR39244">
    <property type="entry name" value="NATTERIN-4"/>
    <property type="match status" value="1"/>
</dbReference>
<dbReference type="PROSITE" id="PS50927">
    <property type="entry name" value="BULB_LECTIN"/>
    <property type="match status" value="1"/>
</dbReference>
<comment type="caution">
    <text evidence="3">The sequence shown here is derived from an EMBL/GenBank/DDBJ whole genome shotgun (WGS) entry which is preliminary data.</text>
</comment>
<dbReference type="EMBL" id="RBZV01000004">
    <property type="protein sequence ID" value="RKP48177.1"/>
    <property type="molecule type" value="Genomic_DNA"/>
</dbReference>
<name>A0A494XBH0_9BURK</name>
<feature type="region of interest" description="Disordered" evidence="1">
    <location>
        <begin position="321"/>
        <end position="342"/>
    </location>
</feature>
<dbReference type="PANTHER" id="PTHR39244:SF5">
    <property type="entry name" value="NATTERIN-3-LIKE"/>
    <property type="match status" value="1"/>
</dbReference>